<dbReference type="InterPro" id="IPR010998">
    <property type="entry name" value="Integrase_recombinase_N"/>
</dbReference>
<organism evidence="3 4">
    <name type="scientific">Spirosoma arboris</name>
    <dbReference type="NCBI Taxonomy" id="2682092"/>
    <lineage>
        <taxon>Bacteria</taxon>
        <taxon>Pseudomonadati</taxon>
        <taxon>Bacteroidota</taxon>
        <taxon>Cytophagia</taxon>
        <taxon>Cytophagales</taxon>
        <taxon>Cytophagaceae</taxon>
        <taxon>Spirosoma</taxon>
    </lineage>
</organism>
<feature type="domain" description="Phage integrase SAM-like" evidence="2">
    <location>
        <begin position="173"/>
        <end position="263"/>
    </location>
</feature>
<comment type="caution">
    <text evidence="3">The sequence shown here is derived from an EMBL/GenBank/DDBJ whole genome shotgun (WGS) entry which is preliminary data.</text>
</comment>
<sequence>MNSLVFRHQPMKSPLFQFRKGRAKKKFHASTPDGKPDHDGTVCVVLTINNIRYGPYATDIYTFHQIWKARSQPRPSEAVIQLNEQMVNYANFLKEVYTALLHQCRIEGEVIPINGEMVMGAMTVERKRLKGETVAQLRALDIKQGSAYITLPELYKEFMIARKRDIEDNRQKRVDGQISRSTYDTYPKRWVMIEAYLKHTGRRDIPVVGIKAKWGEKLKDFLKTYRQKNGKLYQMVSINKSLSLMKMLMSFAKRQGHTDKMPLDELSCRSGSSAKPKPLTDAQMQHLETVYLPPNLRHICDSWLIAAELCLHYSDYKKLPKMTFITQPDGQRYIQHDRSKQRGTELLQTVDITPRAERLLAKYDIKKLYYKSSGDFADYLKIIAIRANLVDRDGNIIPLQFGQGRDTGLTSRVIRGANALQLTKMGGWANPRVANRYVGLDVEVVQGFARQHLSSIG</sequence>
<name>A0A7K1SRE0_9BACT</name>
<evidence type="ECO:0000256" key="1">
    <source>
        <dbReference type="ARBA" id="ARBA00023125"/>
    </source>
</evidence>
<dbReference type="InterPro" id="IPR025269">
    <property type="entry name" value="SAM-like_dom"/>
</dbReference>
<dbReference type="RefSeq" id="WP_157591140.1">
    <property type="nucleotide sequence ID" value="NZ_WPIN01000042.1"/>
</dbReference>
<evidence type="ECO:0000313" key="4">
    <source>
        <dbReference type="Proteomes" id="UP000436006"/>
    </source>
</evidence>
<protein>
    <recommendedName>
        <fullName evidence="2">Phage integrase SAM-like domain-containing protein</fullName>
    </recommendedName>
</protein>
<keyword evidence="4" id="KW-1185">Reference proteome</keyword>
<accession>A0A7K1SRE0</accession>
<dbReference type="InterPro" id="IPR011010">
    <property type="entry name" value="DNA_brk_join_enz"/>
</dbReference>
<proteinExistence type="predicted"/>
<reference evidence="3 4" key="1">
    <citation type="submission" date="2019-12" db="EMBL/GenBank/DDBJ databases">
        <title>Spirosoma sp. HMF4905 genome sequencing and assembly.</title>
        <authorList>
            <person name="Kang H."/>
            <person name="Cha I."/>
            <person name="Kim H."/>
            <person name="Joh K."/>
        </authorList>
    </citation>
    <scope>NUCLEOTIDE SEQUENCE [LARGE SCALE GENOMIC DNA]</scope>
    <source>
        <strain evidence="3 4">HMF4905</strain>
    </source>
</reference>
<evidence type="ECO:0000259" key="2">
    <source>
        <dbReference type="Pfam" id="PF13102"/>
    </source>
</evidence>
<keyword evidence="1" id="KW-0238">DNA-binding</keyword>
<dbReference type="EMBL" id="WPIN01000042">
    <property type="protein sequence ID" value="MVM36347.1"/>
    <property type="molecule type" value="Genomic_DNA"/>
</dbReference>
<evidence type="ECO:0000313" key="3">
    <source>
        <dbReference type="EMBL" id="MVM36347.1"/>
    </source>
</evidence>
<dbReference type="Gene3D" id="1.10.150.130">
    <property type="match status" value="1"/>
</dbReference>
<dbReference type="Pfam" id="PF13102">
    <property type="entry name" value="Phage_int_SAM_5"/>
    <property type="match status" value="1"/>
</dbReference>
<gene>
    <name evidence="3" type="ORF">GO755_40465</name>
</gene>
<dbReference type="GO" id="GO:0003677">
    <property type="term" value="F:DNA binding"/>
    <property type="evidence" value="ECO:0007669"/>
    <property type="project" value="UniProtKB-KW"/>
</dbReference>
<dbReference type="AlphaFoldDB" id="A0A7K1SRE0"/>
<dbReference type="SUPFAM" id="SSF56349">
    <property type="entry name" value="DNA breaking-rejoining enzymes"/>
    <property type="match status" value="1"/>
</dbReference>
<dbReference type="Proteomes" id="UP000436006">
    <property type="component" value="Unassembled WGS sequence"/>
</dbReference>